<protein>
    <submittedName>
        <fullName evidence="5">Aspartic peptidase domain-containing protein</fullName>
    </submittedName>
</protein>
<dbReference type="GO" id="GO:0004190">
    <property type="term" value="F:aspartic-type endopeptidase activity"/>
    <property type="evidence" value="ECO:0007669"/>
    <property type="project" value="InterPro"/>
</dbReference>
<evidence type="ECO:0000313" key="5">
    <source>
        <dbReference type="EMBL" id="KAK0629418.1"/>
    </source>
</evidence>
<dbReference type="InterPro" id="IPR034164">
    <property type="entry name" value="Pepsin-like_dom"/>
</dbReference>
<accession>A0AA39X8U7</accession>
<feature type="signal peptide" evidence="3">
    <location>
        <begin position="1"/>
        <end position="22"/>
    </location>
</feature>
<dbReference type="GO" id="GO:0000324">
    <property type="term" value="C:fungal-type vacuole"/>
    <property type="evidence" value="ECO:0007669"/>
    <property type="project" value="TreeGrafter"/>
</dbReference>
<dbReference type="CDD" id="cd05471">
    <property type="entry name" value="pepsin_like"/>
    <property type="match status" value="1"/>
</dbReference>
<dbReference type="PROSITE" id="PS51767">
    <property type="entry name" value="PEPTIDASE_A1"/>
    <property type="match status" value="1"/>
</dbReference>
<dbReference type="AlphaFoldDB" id="A0AA39X8U7"/>
<evidence type="ECO:0000256" key="1">
    <source>
        <dbReference type="ARBA" id="ARBA00007447"/>
    </source>
</evidence>
<reference evidence="5" key="1">
    <citation type="submission" date="2023-06" db="EMBL/GenBank/DDBJ databases">
        <title>Genome-scale phylogeny and comparative genomics of the fungal order Sordariales.</title>
        <authorList>
            <consortium name="Lawrence Berkeley National Laboratory"/>
            <person name="Hensen N."/>
            <person name="Bonometti L."/>
            <person name="Westerberg I."/>
            <person name="Brannstrom I.O."/>
            <person name="Guillou S."/>
            <person name="Cros-Aarteil S."/>
            <person name="Calhoun S."/>
            <person name="Haridas S."/>
            <person name="Kuo A."/>
            <person name="Mondo S."/>
            <person name="Pangilinan J."/>
            <person name="Riley R."/>
            <person name="LaButti K."/>
            <person name="Andreopoulos B."/>
            <person name="Lipzen A."/>
            <person name="Chen C."/>
            <person name="Yanf M."/>
            <person name="Daum C."/>
            <person name="Ng V."/>
            <person name="Clum A."/>
            <person name="Steindorff A."/>
            <person name="Ohm R."/>
            <person name="Martin F."/>
            <person name="Silar P."/>
            <person name="Natvig D."/>
            <person name="Lalanne C."/>
            <person name="Gautier V."/>
            <person name="Ament-velasquez S.L."/>
            <person name="Kruys A."/>
            <person name="Hutchinson M.I."/>
            <person name="Powell A.J."/>
            <person name="Barry K."/>
            <person name="Miller A.N."/>
            <person name="Grigoriev I.V."/>
            <person name="Debuchy R."/>
            <person name="Gladieux P."/>
            <person name="Thoren M.H."/>
            <person name="Johannesson H."/>
        </authorList>
    </citation>
    <scope>NUCLEOTIDE SEQUENCE</scope>
    <source>
        <strain evidence="5">SMH3391-2</strain>
    </source>
</reference>
<comment type="caution">
    <text evidence="5">The sequence shown here is derived from an EMBL/GenBank/DDBJ whole genome shotgun (WGS) entry which is preliminary data.</text>
</comment>
<feature type="disulfide bond" evidence="2">
    <location>
        <begin position="367"/>
        <end position="403"/>
    </location>
</feature>
<evidence type="ECO:0000313" key="6">
    <source>
        <dbReference type="Proteomes" id="UP001174934"/>
    </source>
</evidence>
<gene>
    <name evidence="5" type="ORF">B0T17DRAFT_555321</name>
</gene>
<dbReference type="EMBL" id="JAULSR010000002">
    <property type="protein sequence ID" value="KAK0629418.1"/>
    <property type="molecule type" value="Genomic_DNA"/>
</dbReference>
<name>A0AA39X8U7_9PEZI</name>
<proteinExistence type="inferred from homology"/>
<dbReference type="Proteomes" id="UP001174934">
    <property type="component" value="Unassembled WGS sequence"/>
</dbReference>
<dbReference type="Pfam" id="PF00026">
    <property type="entry name" value="Asp"/>
    <property type="match status" value="2"/>
</dbReference>
<dbReference type="GO" id="GO:0006508">
    <property type="term" value="P:proteolysis"/>
    <property type="evidence" value="ECO:0007669"/>
    <property type="project" value="InterPro"/>
</dbReference>
<dbReference type="InterPro" id="IPR001461">
    <property type="entry name" value="Aspartic_peptidase_A1"/>
</dbReference>
<dbReference type="PANTHER" id="PTHR47966">
    <property type="entry name" value="BETA-SITE APP-CLEAVING ENZYME, ISOFORM A-RELATED"/>
    <property type="match status" value="1"/>
</dbReference>
<evidence type="ECO:0000259" key="4">
    <source>
        <dbReference type="PROSITE" id="PS51767"/>
    </source>
</evidence>
<dbReference type="PRINTS" id="PR00792">
    <property type="entry name" value="PEPSIN"/>
</dbReference>
<dbReference type="SUPFAM" id="SSF50630">
    <property type="entry name" value="Acid proteases"/>
    <property type="match status" value="1"/>
</dbReference>
<feature type="domain" description="Peptidase A1" evidence="4">
    <location>
        <begin position="82"/>
        <end position="439"/>
    </location>
</feature>
<dbReference type="InterPro" id="IPR033121">
    <property type="entry name" value="PEPTIDASE_A1"/>
</dbReference>
<evidence type="ECO:0000256" key="3">
    <source>
        <dbReference type="SAM" id="SignalP"/>
    </source>
</evidence>
<dbReference type="Gene3D" id="2.40.70.10">
    <property type="entry name" value="Acid Proteases"/>
    <property type="match status" value="2"/>
</dbReference>
<keyword evidence="2" id="KW-1015">Disulfide bond</keyword>
<keyword evidence="3" id="KW-0732">Signal</keyword>
<keyword evidence="6" id="KW-1185">Reference proteome</keyword>
<sequence>MKTALSQCAILALLSFSFFSLAEHAKQPSTQLHAVTARNTLRVTDNYIPLRKHVAPHIPGQGSTLRRRGIMANLTNIHDVYYIIELQVGNQTIPVSVDTGSSDTWLVQNGYRCISYYGETPDCGLGEGLRGNLSGGNIPDLVFGRAYTDGTFVRGYFGYDDVSIGGITAKHQQLGLVDVASWFGDGLVSGLLGLAYPLMTSLEGGEQSMAPYNPVFFTMWKDKLVQGLFSIALSRDADQLTPPGNEAHPSSPVESAGTSFLALGGLPPVTVDEESWAITPIQSMKLLGDWDFSTEERGLYIIVADAWVYGRRNGSVGLSKNTTQFPVLIDVGATLSVLPKELVMALYESFDPPAKYMSSRGLFYALCNATVPEFGVQIGTSIFYFAPEDLLRQNARDPTNEYCRIGVTDSYFGPYVLGVTFLSNVVAVFDVGNNEMRFASRKKY</sequence>
<dbReference type="PANTHER" id="PTHR47966:SF47">
    <property type="entry name" value="ENDOPEPTIDASE, PUTATIVE (AFU_ORTHOLOGUE AFUA_3G01220)-RELATED"/>
    <property type="match status" value="1"/>
</dbReference>
<feature type="chain" id="PRO_5041308048" evidence="3">
    <location>
        <begin position="23"/>
        <end position="444"/>
    </location>
</feature>
<organism evidence="5 6">
    <name type="scientific">Bombardia bombarda</name>
    <dbReference type="NCBI Taxonomy" id="252184"/>
    <lineage>
        <taxon>Eukaryota</taxon>
        <taxon>Fungi</taxon>
        <taxon>Dikarya</taxon>
        <taxon>Ascomycota</taxon>
        <taxon>Pezizomycotina</taxon>
        <taxon>Sordariomycetes</taxon>
        <taxon>Sordariomycetidae</taxon>
        <taxon>Sordariales</taxon>
        <taxon>Lasiosphaeriaceae</taxon>
        <taxon>Bombardia</taxon>
    </lineage>
</organism>
<comment type="similarity">
    <text evidence="1">Belongs to the peptidase A1 family.</text>
</comment>
<evidence type="ECO:0000256" key="2">
    <source>
        <dbReference type="PIRSR" id="PIRSR601461-2"/>
    </source>
</evidence>
<dbReference type="InterPro" id="IPR021109">
    <property type="entry name" value="Peptidase_aspartic_dom_sf"/>
</dbReference>